<evidence type="ECO:0000313" key="1">
    <source>
        <dbReference type="EMBL" id="MDP9840636.1"/>
    </source>
</evidence>
<reference evidence="1 2" key="1">
    <citation type="submission" date="2023-07" db="EMBL/GenBank/DDBJ databases">
        <title>Sorghum-associated microbial communities from plants grown in Nebraska, USA.</title>
        <authorList>
            <person name="Schachtman D."/>
        </authorList>
    </citation>
    <scope>NUCLEOTIDE SEQUENCE [LARGE SCALE GENOMIC DNA]</scope>
    <source>
        <strain evidence="1 2">DS1307</strain>
    </source>
</reference>
<accession>A0ABT9Q2N8</accession>
<evidence type="ECO:0000313" key="2">
    <source>
        <dbReference type="Proteomes" id="UP001241472"/>
    </source>
</evidence>
<proteinExistence type="predicted"/>
<sequence length="63" mass="7354">MSKHIDTADLKIQGAQQVMTVTEFALQYKITSDEQLRLTKLLGMFATKQEFLMDVRLKSRIRH</sequence>
<dbReference type="Proteomes" id="UP001241472">
    <property type="component" value="Unassembled WGS sequence"/>
</dbReference>
<gene>
    <name evidence="1" type="ORF">J2T09_005424</name>
</gene>
<name>A0ABT9Q2N8_9HYPH</name>
<keyword evidence="2" id="KW-1185">Reference proteome</keyword>
<organism evidence="1 2">
    <name type="scientific">Neorhizobium huautlense</name>
    <dbReference type="NCBI Taxonomy" id="67774"/>
    <lineage>
        <taxon>Bacteria</taxon>
        <taxon>Pseudomonadati</taxon>
        <taxon>Pseudomonadota</taxon>
        <taxon>Alphaproteobacteria</taxon>
        <taxon>Hyphomicrobiales</taxon>
        <taxon>Rhizobiaceae</taxon>
        <taxon>Rhizobium/Agrobacterium group</taxon>
        <taxon>Neorhizobium</taxon>
    </lineage>
</organism>
<dbReference type="RefSeq" id="WP_306840136.1">
    <property type="nucleotide sequence ID" value="NZ_JAUSRF010000032.1"/>
</dbReference>
<dbReference type="EMBL" id="JAUSRF010000032">
    <property type="protein sequence ID" value="MDP9840636.1"/>
    <property type="molecule type" value="Genomic_DNA"/>
</dbReference>
<comment type="caution">
    <text evidence="1">The sequence shown here is derived from an EMBL/GenBank/DDBJ whole genome shotgun (WGS) entry which is preliminary data.</text>
</comment>
<protein>
    <submittedName>
        <fullName evidence="1">Uncharacterized protein</fullName>
    </submittedName>
</protein>